<keyword evidence="1" id="KW-0175">Coiled coil</keyword>
<reference evidence="2" key="1">
    <citation type="submission" date="2023-10" db="EMBL/GenBank/DDBJ databases">
        <authorList>
            <person name="Chen Y."/>
            <person name="Shah S."/>
            <person name="Dougan E. K."/>
            <person name="Thang M."/>
            <person name="Chan C."/>
        </authorList>
    </citation>
    <scope>NUCLEOTIDE SEQUENCE [LARGE SCALE GENOMIC DNA]</scope>
</reference>
<feature type="coiled-coil region" evidence="1">
    <location>
        <begin position="125"/>
        <end position="159"/>
    </location>
</feature>
<sequence>MGQRSGLEGYESEGRERWAEVQGRVSGIHEEVQALQRRVESLDGRVCRAGSGDAHRQRQRELEQQVQSLEQQSSLKLNMADETVKRQAAKLARADESIREIGRRLCRVEEEQQQLAQQSRRNADTAGLESRMAQSERQMAQLLAEMQGLQLQVDQAAEVPSLPGSMSVDEAVEAARSCAAAAERKCMGQVEELASAMARLGVRSDSCQQRLDALAERLEVAHEPSLEALRSELAKARSQER</sequence>
<dbReference type="EMBL" id="CAUYUJ010005508">
    <property type="protein sequence ID" value="CAK0813892.1"/>
    <property type="molecule type" value="Genomic_DNA"/>
</dbReference>
<keyword evidence="3" id="KW-1185">Reference proteome</keyword>
<gene>
    <name evidence="2" type="ORF">PCOR1329_LOCUS17669</name>
</gene>
<organism evidence="2 3">
    <name type="scientific">Prorocentrum cordatum</name>
    <dbReference type="NCBI Taxonomy" id="2364126"/>
    <lineage>
        <taxon>Eukaryota</taxon>
        <taxon>Sar</taxon>
        <taxon>Alveolata</taxon>
        <taxon>Dinophyceae</taxon>
        <taxon>Prorocentrales</taxon>
        <taxon>Prorocentraceae</taxon>
        <taxon>Prorocentrum</taxon>
    </lineage>
</organism>
<feature type="non-terminal residue" evidence="2">
    <location>
        <position position="241"/>
    </location>
</feature>
<comment type="caution">
    <text evidence="2">The sequence shown here is derived from an EMBL/GenBank/DDBJ whole genome shotgun (WGS) entry which is preliminary data.</text>
</comment>
<evidence type="ECO:0000313" key="3">
    <source>
        <dbReference type="Proteomes" id="UP001189429"/>
    </source>
</evidence>
<accession>A0ABN9R6C0</accession>
<proteinExistence type="predicted"/>
<evidence type="ECO:0000313" key="2">
    <source>
        <dbReference type="EMBL" id="CAK0813892.1"/>
    </source>
</evidence>
<dbReference type="Proteomes" id="UP001189429">
    <property type="component" value="Unassembled WGS sequence"/>
</dbReference>
<evidence type="ECO:0000256" key="1">
    <source>
        <dbReference type="SAM" id="Coils"/>
    </source>
</evidence>
<name>A0ABN9R6C0_9DINO</name>
<protein>
    <submittedName>
        <fullName evidence="2">Uncharacterized protein</fullName>
    </submittedName>
</protein>